<keyword evidence="4" id="KW-0645">Protease</keyword>
<dbReference type="InterPro" id="IPR000668">
    <property type="entry name" value="Peptidase_C1A_C"/>
</dbReference>
<evidence type="ECO:0000313" key="5">
    <source>
        <dbReference type="Proteomes" id="UP000265798"/>
    </source>
</evidence>
<dbReference type="InterPro" id="IPR036116">
    <property type="entry name" value="FN3_sf"/>
</dbReference>
<protein>
    <submittedName>
        <fullName evidence="4">Cysteine protease</fullName>
    </submittedName>
</protein>
<evidence type="ECO:0000259" key="3">
    <source>
        <dbReference type="PROSITE" id="PS50853"/>
    </source>
</evidence>
<dbReference type="InterPro" id="IPR038765">
    <property type="entry name" value="Papain-like_cys_pep_sf"/>
</dbReference>
<dbReference type="AlphaFoldDB" id="A0A396Z2T2"/>
<proteinExistence type="inferred from homology"/>
<feature type="region of interest" description="Disordered" evidence="2">
    <location>
        <begin position="485"/>
        <end position="506"/>
    </location>
</feature>
<dbReference type="CDD" id="cd02619">
    <property type="entry name" value="Peptidase_C1"/>
    <property type="match status" value="1"/>
</dbReference>
<organism evidence="4 5">
    <name type="scientific">Leptospira stimsonii</name>
    <dbReference type="NCBI Taxonomy" id="2202203"/>
    <lineage>
        <taxon>Bacteria</taxon>
        <taxon>Pseudomonadati</taxon>
        <taxon>Spirochaetota</taxon>
        <taxon>Spirochaetia</taxon>
        <taxon>Leptospirales</taxon>
        <taxon>Leptospiraceae</taxon>
        <taxon>Leptospira</taxon>
    </lineage>
</organism>
<name>A0A396Z2T2_9LEPT</name>
<dbReference type="PANTHER" id="PTHR12411">
    <property type="entry name" value="CYSTEINE PROTEASE FAMILY C1-RELATED"/>
    <property type="match status" value="1"/>
</dbReference>
<dbReference type="Pfam" id="PF00112">
    <property type="entry name" value="Peptidase_C1"/>
    <property type="match status" value="1"/>
</dbReference>
<dbReference type="GO" id="GO:0006508">
    <property type="term" value="P:proteolysis"/>
    <property type="evidence" value="ECO:0007669"/>
    <property type="project" value="UniProtKB-KW"/>
</dbReference>
<dbReference type="InterPro" id="IPR025660">
    <property type="entry name" value="Pept_his_AS"/>
</dbReference>
<dbReference type="Gene3D" id="3.90.70.10">
    <property type="entry name" value="Cysteine proteinases"/>
    <property type="match status" value="1"/>
</dbReference>
<dbReference type="PROSITE" id="PS50853">
    <property type="entry name" value="FN3"/>
    <property type="match status" value="2"/>
</dbReference>
<dbReference type="Gene3D" id="2.60.40.10">
    <property type="entry name" value="Immunoglobulins"/>
    <property type="match status" value="4"/>
</dbReference>
<evidence type="ECO:0000256" key="1">
    <source>
        <dbReference type="ARBA" id="ARBA00008455"/>
    </source>
</evidence>
<dbReference type="SMART" id="SM00060">
    <property type="entry name" value="FN3"/>
    <property type="match status" value="3"/>
</dbReference>
<feature type="domain" description="Fibronectin type-III" evidence="3">
    <location>
        <begin position="312"/>
        <end position="403"/>
    </location>
</feature>
<sequence>MRISKYSLITFILLVSVQTSVFSQPSLRSLGMKQESSELLSSLKDTNPYGISHRGLSSKVDLSDSMPPVGNQGEQGSCVAWSTAYATKSFQEYIERKGSKDWSLRTQDGSPNYTKIFSPAFIYNQINGGRDNGSLISDAMRVMVEMGAAPWDQMPYNPADYRARPSQAAIAAASRFKAKEFLRVKTTDLSEVKAQLAEGKPVVAGILVYENFFNLKGSTIYKEGVGKTYGGHAIALVGYDDSKNAVKFINSWGKDWGDQGYGYIDYRWFTKICQGAFVMLDQVEAVTDQGKPDSATPDPATVSGDTNNNPVPPSTITASQGSFSDKVTINWEVVPGAVGYEVHRKAPGDSGFSKIGLSATNSFSDDGVQPNLAYRYKILTLTDTSASDLSPGEVIGFAKTEELKPPPKVLGLKATQGQYDNKVELAWEPADASAEYQVFKYNKTQKRYNPIGNSKLNSYTDTTAAKKGIVEIYVVSAKLNGKTGEPSDAASGFTSQPKTPPAKPLGLVATRGAYQSKIELRWKKVSGASKYLVFRYVKSGWIGGGAWEKISETGAEEFVDENLPARYAYYSVTAVNEEGKNGPFSSFAYGFTDPNKQRGVKLSAPENVKGVLDVKNSKISLTWDKVKEASEYYIFRKKRGESSWTFLGSSGDKNSYVADIPAKETLFLYSVTSKSDLGGESSNSLPASAVLSTAVVAPKKRTFGGDSTLEKFKGPWTAMAWDGNNGVSQVLLEIESQDNVNYVVKFNKKKIFEGKYVEESPIIDKDGKFKIEIEKSGDALSVTMKDQTIVNQKSNLSFLKE</sequence>
<dbReference type="PROSITE" id="PS00639">
    <property type="entry name" value="THIOL_PROTEASE_HIS"/>
    <property type="match status" value="1"/>
</dbReference>
<reference evidence="5" key="1">
    <citation type="submission" date="2018-05" db="EMBL/GenBank/DDBJ databases">
        <title>Leptospira yasudae sp. nov. and Leptospira stimsonii sp. nov., two pathogenic species of the genus Leptospira isolated from environmental sources.</title>
        <authorList>
            <person name="Casanovas-Massana A."/>
            <person name="Hamond C."/>
            <person name="Santos L.A."/>
            <person name="Hacker K.P."/>
            <person name="Balassiano I."/>
            <person name="Medeiros M.A."/>
            <person name="Reis M.G."/>
            <person name="Ko A.I."/>
            <person name="Wunder E.A."/>
        </authorList>
    </citation>
    <scope>NUCLEOTIDE SEQUENCE [LARGE SCALE GENOMIC DNA]</scope>
    <source>
        <strain evidence="5">Yale</strain>
    </source>
</reference>
<dbReference type="EMBL" id="QHCT01000004">
    <property type="protein sequence ID" value="RHX89115.1"/>
    <property type="molecule type" value="Genomic_DNA"/>
</dbReference>
<dbReference type="RefSeq" id="WP_118969280.1">
    <property type="nucleotide sequence ID" value="NZ_QHCT01000004.1"/>
</dbReference>
<dbReference type="InterPro" id="IPR013783">
    <property type="entry name" value="Ig-like_fold"/>
</dbReference>
<dbReference type="GO" id="GO:0008234">
    <property type="term" value="F:cysteine-type peptidase activity"/>
    <property type="evidence" value="ECO:0007669"/>
    <property type="project" value="InterPro"/>
</dbReference>
<dbReference type="OrthoDB" id="3648721at2"/>
<dbReference type="InterPro" id="IPR013128">
    <property type="entry name" value="Peptidase_C1A"/>
</dbReference>
<feature type="compositionally biased region" description="Polar residues" evidence="2">
    <location>
        <begin position="303"/>
        <end position="319"/>
    </location>
</feature>
<feature type="domain" description="Fibronectin type-III" evidence="3">
    <location>
        <begin position="604"/>
        <end position="693"/>
    </location>
</feature>
<evidence type="ECO:0000313" key="4">
    <source>
        <dbReference type="EMBL" id="RHX89115.1"/>
    </source>
</evidence>
<evidence type="ECO:0000256" key="2">
    <source>
        <dbReference type="SAM" id="MobiDB-lite"/>
    </source>
</evidence>
<dbReference type="SUPFAM" id="SSF49265">
    <property type="entry name" value="Fibronectin type III"/>
    <property type="match status" value="3"/>
</dbReference>
<dbReference type="SMART" id="SM00645">
    <property type="entry name" value="Pept_C1"/>
    <property type="match status" value="1"/>
</dbReference>
<dbReference type="CDD" id="cd00063">
    <property type="entry name" value="FN3"/>
    <property type="match status" value="1"/>
</dbReference>
<gene>
    <name evidence="4" type="ORF">DLM75_14740</name>
</gene>
<dbReference type="Proteomes" id="UP000265798">
    <property type="component" value="Unassembled WGS sequence"/>
</dbReference>
<keyword evidence="4" id="KW-0378">Hydrolase</keyword>
<comment type="similarity">
    <text evidence="1">Belongs to the peptidase C1 family.</text>
</comment>
<accession>A0A396Z2T2</accession>
<dbReference type="SUPFAM" id="SSF54001">
    <property type="entry name" value="Cysteine proteinases"/>
    <property type="match status" value="1"/>
</dbReference>
<dbReference type="InterPro" id="IPR003961">
    <property type="entry name" value="FN3_dom"/>
</dbReference>
<feature type="region of interest" description="Disordered" evidence="2">
    <location>
        <begin position="288"/>
        <end position="319"/>
    </location>
</feature>
<comment type="caution">
    <text evidence="4">The sequence shown here is derived from an EMBL/GenBank/DDBJ whole genome shotgun (WGS) entry which is preliminary data.</text>
</comment>